<gene>
    <name evidence="9" type="ORF">PANT_9c00380</name>
</gene>
<evidence type="ECO:0000313" key="10">
    <source>
        <dbReference type="Proteomes" id="UP000011976"/>
    </source>
</evidence>
<feature type="transmembrane region" description="Helical" evidence="8">
    <location>
        <begin position="1121"/>
        <end position="1138"/>
    </location>
</feature>
<feature type="transmembrane region" description="Helical" evidence="8">
    <location>
        <begin position="1475"/>
        <end position="1501"/>
    </location>
</feature>
<dbReference type="InterPro" id="IPR011701">
    <property type="entry name" value="MFS"/>
</dbReference>
<evidence type="ECO:0000256" key="2">
    <source>
        <dbReference type="ARBA" id="ARBA00022448"/>
    </source>
</evidence>
<dbReference type="PANTHER" id="PTHR23502">
    <property type="entry name" value="MAJOR FACILITATOR SUPERFAMILY"/>
    <property type="match status" value="1"/>
</dbReference>
<feature type="compositionally biased region" description="Basic and acidic residues" evidence="7">
    <location>
        <begin position="1904"/>
        <end position="1917"/>
    </location>
</feature>
<feature type="compositionally biased region" description="Low complexity" evidence="7">
    <location>
        <begin position="288"/>
        <end position="317"/>
    </location>
</feature>
<feature type="transmembrane region" description="Helical" evidence="8">
    <location>
        <begin position="1218"/>
        <end position="1238"/>
    </location>
</feature>
<feature type="region of interest" description="Disordered" evidence="7">
    <location>
        <begin position="1781"/>
        <end position="1809"/>
    </location>
</feature>
<feature type="transmembrane region" description="Helical" evidence="8">
    <location>
        <begin position="1630"/>
        <end position="1655"/>
    </location>
</feature>
<feature type="region of interest" description="Disordered" evidence="7">
    <location>
        <begin position="585"/>
        <end position="626"/>
    </location>
</feature>
<feature type="region of interest" description="Disordered" evidence="7">
    <location>
        <begin position="985"/>
        <end position="1049"/>
    </location>
</feature>
<comment type="subcellular location">
    <subcellularLocation>
        <location evidence="1">Cell membrane</location>
        <topology evidence="1">Multi-pass membrane protein</topology>
    </subcellularLocation>
</comment>
<dbReference type="Pfam" id="PF07690">
    <property type="entry name" value="MFS_1"/>
    <property type="match status" value="1"/>
</dbReference>
<feature type="compositionally biased region" description="Basic and acidic residues" evidence="7">
    <location>
        <begin position="703"/>
        <end position="717"/>
    </location>
</feature>
<feature type="transmembrane region" description="Helical" evidence="8">
    <location>
        <begin position="1350"/>
        <end position="1368"/>
    </location>
</feature>
<name>M9MF19_PSEA3</name>
<feature type="transmembrane region" description="Helical" evidence="8">
    <location>
        <begin position="1388"/>
        <end position="1409"/>
    </location>
</feature>
<feature type="region of interest" description="Disordered" evidence="7">
    <location>
        <begin position="652"/>
        <end position="797"/>
    </location>
</feature>
<evidence type="ECO:0008006" key="11">
    <source>
        <dbReference type="Google" id="ProtNLM"/>
    </source>
</evidence>
<feature type="compositionally biased region" description="Polar residues" evidence="7">
    <location>
        <begin position="267"/>
        <end position="287"/>
    </location>
</feature>
<feature type="transmembrane region" description="Helical" evidence="8">
    <location>
        <begin position="1599"/>
        <end position="1624"/>
    </location>
</feature>
<keyword evidence="3" id="KW-1003">Cell membrane</keyword>
<evidence type="ECO:0000313" key="9">
    <source>
        <dbReference type="EMBL" id="GAC73947.1"/>
    </source>
</evidence>
<dbReference type="CDD" id="cd06174">
    <property type="entry name" value="MFS"/>
    <property type="match status" value="1"/>
</dbReference>
<feature type="compositionally biased region" description="Polar residues" evidence="7">
    <location>
        <begin position="59"/>
        <end position="78"/>
    </location>
</feature>
<dbReference type="OrthoDB" id="2555222at2759"/>
<keyword evidence="6 8" id="KW-0472">Membrane</keyword>
<dbReference type="PANTHER" id="PTHR23502:SF186">
    <property type="entry name" value="MAJOR FACILITATOR SUPERFAMILY (MFS) PROFILE DOMAIN-CONTAINING PROTEIN"/>
    <property type="match status" value="1"/>
</dbReference>
<feature type="region of interest" description="Disordered" evidence="7">
    <location>
        <begin position="842"/>
        <end position="878"/>
    </location>
</feature>
<sequence>MSGTGRRRERSATVSGSAQLNQQRNVGSSVSVASSSARQEQMRDATLAAEEALRRYQREMQQSPASFPYQVQRQSPPSQHVRHASATVSSASQLQRIPEANSESSSGEAAGRAARNSTDTPRALRAGDHAGATGALGHGRSVSMGDTYGALPRNFDPITGRKQAPRGEVRRPSLPYVFSPMSQGQPQQAAATGRGDFPNPHGAGPSDSQLSTAQLQRRASQDMQSPLLSRHASGYQQHQRSDNQTRSPPQHLQADRLQRDIPPTPPLGSSSQPSGFQTMPLSINKARQSQPQTQAPSTSSVWSSETESEPTPTASSVAAMRERNAQLESQLLPVQLTLPSTFSSSSTLAPNPLSAQQAVISGTRFGLQPSPQQQQQQRQIPVAVSAAEVASIKASAAPFAPATPSKLSAPPIRSNSNDTNYSGDTIALPDGTQIPTVRTDFQNLKRISLPKPAASAANVAGEKPPKQVQPEAVASVGGHVLSRADAKIVARNDGSSRTIYSPTPQTLAAARRQSTLLQVPAAAHPGGETQADQRIPSPLSASVEAPTAPQIPHALKFRKSEPSISTPPQDPQSMQTEVRVADVASDAVGKESKSVSGMTQAKSDDTDVRKRDNDVGFRGDPRRNTFGELAPSMLEEANRKLFVYQMQQLDDDAREKGVGSSRQHASVPTSGGTAPREAARKSKESSEKGGQADSIGPQAARIVRRESSASQRSRRDSIGSATTAFDSPTKEDFPSGLFRQSSGSGGGKGGRGTARNVVAPPSDVPEMQEPEDAEAPRSEDDDGTEIDDQEEPFDLSLEKRVPFVVDTYASSRDADDFDMRALRHGHQGEKGEFRFIPISSVKAGKARRPRTRDTRVSFRSNPSHIDQPRPGSRQHGAAPTCRQCFRAGFDCAMNLQLGEGTAARKAFQDFVAAGGLNAISIRDGAAPGNLAGSIADSQGGRGSITVEEALGRNYVDKLGEVAFGESALSRPVTRGMYNELLEEKQEQERRRQMYTDHKPWAADVDSPDNDDIAKEKHSSERVKRSLSSNRDRRHSQMTLQDGVDDVEPLDEDEARQVLLSNLRRSGSQKQHELEEGEVVDINPADYEDEADLDDETLSSASEDDPVVWADRWSAAAKLRQLLAYWVYLFALQALASGYTNTVAQIIADQRADGTAALLLSIGSLAYNGSQGGGLFFANALVGFGRQRITLLSLVAVGGICTIAGFVHHFVPILAVQSLLGLLAGVATFLALATVMDLFATSKGRLFGVGSMALALVGGQIAGPWISKLVLSLLSWSWTYWLTLIVAAVLIVYMGVATRETSAFVVFRREALRLKRTGQGWTPEPQPETQARQAFVDDLGRPVRLVRYNPMLALLAIALAALTGMYMFLFSGLQRVFTDTHGLSSTSAALAITVSAALGLIAGVVTTYVVNSRRVGGGAFVTKSRPLYLDEKGHIDTHKPLRVKTETLLVPGVIAGALFSFAVYTLALTASFATTWLLTAFSVVLATASVVCVGLAVVQYVLDGYSPARKVVLRDVVAREDVSTPTLLQDADEDRFTSYSRRTAGRLAAARFNGGRNGRHGLGKPSKTAGEQSEGEREAWLDAGEGVVTSRDKRWLDETALAAMTAVVVLVYTISCVMSFAALVAYSKLSFGAYAVIFASVALVLVLMLVCVYLYGAKPRACSLLRLDEADGERAHSRRAAERERRALQRRRSISQSQATSEHVGRFAPARLAKRLADALGYRPLSQDGLEVYRRDDARNTQATRAAPVSVMHEADRHSAANAAAEGRRELWLAKFIASRNDANPRASTPPGQDDAAPTLKDSRGIGNGGLKETVKGWGGVMLGRPSPNAGQRDALGRTHNATLSAFNSPPRAAFPLSPPPPSRPRASVTLDRETTRADGDGFEIVQFEPRRDQRRPYTPVLSRKSVDMTRSRTDIMTRSHSHQRFASGQH</sequence>
<keyword evidence="4 8" id="KW-0812">Transmembrane</keyword>
<reference evidence="10" key="1">
    <citation type="journal article" date="2013" name="Genome Announc.">
        <title>Genome sequence of the basidiomycetous yeast Pseudozyma antarctica T-34, a producer of the glycolipid biosurfactants mannosylerythritol lipids.</title>
        <authorList>
            <person name="Morita T."/>
            <person name="Koike H."/>
            <person name="Koyama Y."/>
            <person name="Hagiwara H."/>
            <person name="Ito E."/>
            <person name="Fukuoka T."/>
            <person name="Imura T."/>
            <person name="Machida M."/>
            <person name="Kitamoto D."/>
        </authorList>
    </citation>
    <scope>NUCLEOTIDE SEQUENCE [LARGE SCALE GENOMIC DNA]</scope>
    <source>
        <strain evidence="10">T-34</strain>
    </source>
</reference>
<feature type="region of interest" description="Disordered" evidence="7">
    <location>
        <begin position="1845"/>
        <end position="1867"/>
    </location>
</feature>
<dbReference type="GO" id="GO:0005886">
    <property type="term" value="C:plasma membrane"/>
    <property type="evidence" value="ECO:0007669"/>
    <property type="project" value="UniProtKB-SubCell"/>
</dbReference>
<feature type="compositionally biased region" description="Polar residues" evidence="7">
    <location>
        <begin position="562"/>
        <end position="576"/>
    </location>
</feature>
<feature type="compositionally biased region" description="Polar residues" evidence="7">
    <location>
        <begin position="1918"/>
        <end position="1930"/>
    </location>
</feature>
<feature type="region of interest" description="Disordered" evidence="7">
    <location>
        <begin position="397"/>
        <end position="434"/>
    </location>
</feature>
<evidence type="ECO:0000256" key="4">
    <source>
        <dbReference type="ARBA" id="ARBA00022692"/>
    </source>
</evidence>
<keyword evidence="5 8" id="KW-1133">Transmembrane helix</keyword>
<feature type="compositionally biased region" description="Polar residues" evidence="7">
    <location>
        <begin position="206"/>
        <end position="227"/>
    </location>
</feature>
<feature type="compositionally biased region" description="Polar residues" evidence="7">
    <location>
        <begin position="234"/>
        <end position="250"/>
    </location>
</feature>
<feature type="compositionally biased region" description="Basic and acidic residues" evidence="7">
    <location>
        <begin position="677"/>
        <end position="687"/>
    </location>
</feature>
<feature type="compositionally biased region" description="Polar residues" evidence="7">
    <location>
        <begin position="86"/>
        <end position="95"/>
    </location>
</feature>
<feature type="transmembrane region" description="Helical" evidence="8">
    <location>
        <begin position="1447"/>
        <end position="1469"/>
    </location>
</feature>
<protein>
    <recommendedName>
        <fullName evidence="11">Major facilitator superfamily (MFS) profile domain-containing protein</fullName>
    </recommendedName>
</protein>
<feature type="compositionally biased region" description="Polar residues" evidence="7">
    <location>
        <begin position="660"/>
        <end position="672"/>
    </location>
</feature>
<evidence type="ECO:0000256" key="1">
    <source>
        <dbReference type="ARBA" id="ARBA00004651"/>
    </source>
</evidence>
<feature type="region of interest" description="Disordered" evidence="7">
    <location>
        <begin position="557"/>
        <end position="576"/>
    </location>
</feature>
<dbReference type="SUPFAM" id="SSF103473">
    <property type="entry name" value="MFS general substrate transporter"/>
    <property type="match status" value="1"/>
</dbReference>
<feature type="compositionally biased region" description="Low complexity" evidence="7">
    <location>
        <begin position="100"/>
        <end position="117"/>
    </location>
</feature>
<dbReference type="GO" id="GO:0022857">
    <property type="term" value="F:transmembrane transporter activity"/>
    <property type="evidence" value="ECO:0007669"/>
    <property type="project" value="InterPro"/>
</dbReference>
<feature type="compositionally biased region" description="Low complexity" evidence="7">
    <location>
        <begin position="28"/>
        <end position="37"/>
    </location>
</feature>
<evidence type="ECO:0000256" key="7">
    <source>
        <dbReference type="SAM" id="MobiDB-lite"/>
    </source>
</evidence>
<dbReference type="Proteomes" id="UP000011976">
    <property type="component" value="Unassembled WGS sequence"/>
</dbReference>
<feature type="region of interest" description="Disordered" evidence="7">
    <location>
        <begin position="1"/>
        <end position="326"/>
    </location>
</feature>
<proteinExistence type="predicted"/>
<dbReference type="STRING" id="1151754.M9MF19"/>
<organism evidence="9 10">
    <name type="scientific">Pseudozyma antarctica (strain T-34)</name>
    <name type="common">Yeast</name>
    <name type="synonym">Candida antarctica</name>
    <dbReference type="NCBI Taxonomy" id="1151754"/>
    <lineage>
        <taxon>Eukaryota</taxon>
        <taxon>Fungi</taxon>
        <taxon>Dikarya</taxon>
        <taxon>Basidiomycota</taxon>
        <taxon>Ustilaginomycotina</taxon>
        <taxon>Ustilaginomycetes</taxon>
        <taxon>Ustilaginales</taxon>
        <taxon>Ustilaginaceae</taxon>
        <taxon>Moesziomyces</taxon>
    </lineage>
</organism>
<feature type="compositionally biased region" description="Polar residues" evidence="7">
    <location>
        <begin position="12"/>
        <end position="27"/>
    </location>
</feature>
<feature type="region of interest" description="Disordered" evidence="7">
    <location>
        <begin position="1061"/>
        <end position="1084"/>
    </location>
</feature>
<evidence type="ECO:0000256" key="8">
    <source>
        <dbReference type="SAM" id="Phobius"/>
    </source>
</evidence>
<keyword evidence="2" id="KW-0813">Transport</keyword>
<feature type="compositionally biased region" description="Polar residues" evidence="7">
    <location>
        <begin position="180"/>
        <end position="190"/>
    </location>
</feature>
<feature type="compositionally biased region" description="Gly residues" evidence="7">
    <location>
        <begin position="743"/>
        <end position="752"/>
    </location>
</feature>
<evidence type="ECO:0000256" key="5">
    <source>
        <dbReference type="ARBA" id="ARBA00022989"/>
    </source>
</evidence>
<dbReference type="InterPro" id="IPR036259">
    <property type="entry name" value="MFS_trans_sf"/>
</dbReference>
<feature type="compositionally biased region" description="Basic and acidic residues" evidence="7">
    <location>
        <begin position="602"/>
        <end position="625"/>
    </location>
</feature>
<dbReference type="EMBL" id="DF196775">
    <property type="protein sequence ID" value="GAC73947.1"/>
    <property type="molecule type" value="Genomic_DNA"/>
</dbReference>
<evidence type="ECO:0000256" key="3">
    <source>
        <dbReference type="ARBA" id="ARBA00022475"/>
    </source>
</evidence>
<dbReference type="Gene3D" id="1.20.1250.20">
    <property type="entry name" value="MFS general substrate transporter like domains"/>
    <property type="match status" value="1"/>
</dbReference>
<accession>M9MF19</accession>
<feature type="compositionally biased region" description="Basic and acidic residues" evidence="7">
    <location>
        <begin position="1011"/>
        <end position="1023"/>
    </location>
</feature>
<feature type="compositionally biased region" description="Polar residues" evidence="7">
    <location>
        <begin position="413"/>
        <end position="423"/>
    </location>
</feature>
<feature type="transmembrane region" description="Helical" evidence="8">
    <location>
        <begin position="1188"/>
        <end position="1206"/>
    </location>
</feature>
<evidence type="ECO:0000256" key="6">
    <source>
        <dbReference type="ARBA" id="ARBA00023136"/>
    </source>
</evidence>
<feature type="compositionally biased region" description="Basic and acidic residues" evidence="7">
    <location>
        <begin position="985"/>
        <end position="1000"/>
    </location>
</feature>
<feature type="region of interest" description="Disordered" evidence="7">
    <location>
        <begin position="1890"/>
        <end position="1930"/>
    </location>
</feature>
<feature type="transmembrane region" description="Helical" evidence="8">
    <location>
        <begin position="1245"/>
        <end position="1265"/>
    </location>
</feature>
<feature type="region of interest" description="Disordered" evidence="7">
    <location>
        <begin position="1553"/>
        <end position="1576"/>
    </location>
</feature>
<feature type="transmembrane region" description="Helical" evidence="8">
    <location>
        <begin position="1277"/>
        <end position="1297"/>
    </location>
</feature>
<feature type="compositionally biased region" description="Acidic residues" evidence="7">
    <location>
        <begin position="766"/>
        <end position="793"/>
    </location>
</feature>